<evidence type="ECO:0000256" key="1">
    <source>
        <dbReference type="SAM" id="MobiDB-lite"/>
    </source>
</evidence>
<evidence type="ECO:0000313" key="3">
    <source>
        <dbReference type="EMBL" id="CAD7250782.1"/>
    </source>
</evidence>
<dbReference type="EMBL" id="LR902586">
    <property type="protein sequence ID" value="CAD7250782.1"/>
    <property type="molecule type" value="Genomic_DNA"/>
</dbReference>
<feature type="region of interest" description="Disordered" evidence="1">
    <location>
        <begin position="132"/>
        <end position="178"/>
    </location>
</feature>
<accession>A0A7R9FQA5</accession>
<feature type="compositionally biased region" description="Basic and acidic residues" evidence="1">
    <location>
        <begin position="168"/>
        <end position="178"/>
    </location>
</feature>
<gene>
    <name evidence="3" type="ORF">DSTB1V02_LOCUS10551</name>
</gene>
<sequence>MKLMLLLVVMGLIPFPVRSQVKCTEKQCNGSDINRKMDFLGVHGDYSLTVNKTRIIISVNVPFRDIKWEHPIAINCNWSALVEGPQEKNFKIKVEFSSNSTNISAQITTYVGEEITDLFNWVFPRNPRLEYRGCPPSPGNQTPPDEEEGENGGYYPDGSGDPGSNPEGDDHGDGESPL</sequence>
<reference evidence="3" key="1">
    <citation type="submission" date="2020-11" db="EMBL/GenBank/DDBJ databases">
        <authorList>
            <person name="Tran Van P."/>
        </authorList>
    </citation>
    <scope>NUCLEOTIDE SEQUENCE</scope>
</reference>
<feature type="compositionally biased region" description="Low complexity" evidence="1">
    <location>
        <begin position="153"/>
        <end position="164"/>
    </location>
</feature>
<keyword evidence="4" id="KW-1185">Reference proteome</keyword>
<dbReference type="EMBL" id="CAJPEV010003069">
    <property type="protein sequence ID" value="CAG0898828.1"/>
    <property type="molecule type" value="Genomic_DNA"/>
</dbReference>
<name>A0A7R9FQA5_9CRUS</name>
<feature type="chain" id="PRO_5036210608" evidence="2">
    <location>
        <begin position="20"/>
        <end position="178"/>
    </location>
</feature>
<dbReference type="Proteomes" id="UP000677054">
    <property type="component" value="Unassembled WGS sequence"/>
</dbReference>
<proteinExistence type="predicted"/>
<keyword evidence="2" id="KW-0732">Signal</keyword>
<protein>
    <submittedName>
        <fullName evidence="3">Uncharacterized protein</fullName>
    </submittedName>
</protein>
<feature type="signal peptide" evidence="2">
    <location>
        <begin position="1"/>
        <end position="19"/>
    </location>
</feature>
<evidence type="ECO:0000256" key="2">
    <source>
        <dbReference type="SAM" id="SignalP"/>
    </source>
</evidence>
<dbReference type="AlphaFoldDB" id="A0A7R9FQA5"/>
<organism evidence="3">
    <name type="scientific">Darwinula stevensoni</name>
    <dbReference type="NCBI Taxonomy" id="69355"/>
    <lineage>
        <taxon>Eukaryota</taxon>
        <taxon>Metazoa</taxon>
        <taxon>Ecdysozoa</taxon>
        <taxon>Arthropoda</taxon>
        <taxon>Crustacea</taxon>
        <taxon>Oligostraca</taxon>
        <taxon>Ostracoda</taxon>
        <taxon>Podocopa</taxon>
        <taxon>Podocopida</taxon>
        <taxon>Darwinulocopina</taxon>
        <taxon>Darwinuloidea</taxon>
        <taxon>Darwinulidae</taxon>
        <taxon>Darwinula</taxon>
    </lineage>
</organism>
<evidence type="ECO:0000313" key="4">
    <source>
        <dbReference type="Proteomes" id="UP000677054"/>
    </source>
</evidence>